<dbReference type="Proteomes" id="UP000034607">
    <property type="component" value="Unassembled WGS sequence"/>
</dbReference>
<comment type="caution">
    <text evidence="1">The sequence shown here is derived from an EMBL/GenBank/DDBJ whole genome shotgun (WGS) entry which is preliminary data.</text>
</comment>
<accession>A0A0G1RHU9</accession>
<name>A0A0G1RHU9_9BACT</name>
<protein>
    <recommendedName>
        <fullName evidence="3">SpoVT-AbrB domain-containing protein</fullName>
    </recommendedName>
</protein>
<dbReference type="InterPro" id="IPR037914">
    <property type="entry name" value="SpoVT-AbrB_sf"/>
</dbReference>
<reference evidence="1 2" key="1">
    <citation type="journal article" date="2015" name="Nature">
        <title>rRNA introns, odd ribosomes, and small enigmatic genomes across a large radiation of phyla.</title>
        <authorList>
            <person name="Brown C.T."/>
            <person name="Hug L.A."/>
            <person name="Thomas B.C."/>
            <person name="Sharon I."/>
            <person name="Castelle C.J."/>
            <person name="Singh A."/>
            <person name="Wilkins M.J."/>
            <person name="Williams K.H."/>
            <person name="Banfield J.F."/>
        </authorList>
    </citation>
    <scope>NUCLEOTIDE SEQUENCE [LARGE SCALE GENOMIC DNA]</scope>
</reference>
<dbReference type="AlphaFoldDB" id="A0A0G1RHU9"/>
<gene>
    <name evidence="1" type="ORF">UX78_C0005G0043</name>
</gene>
<organism evidence="1 2">
    <name type="scientific">Candidatus Amesbacteria bacterium GW2011_GWA2_47_11</name>
    <dbReference type="NCBI Taxonomy" id="1618357"/>
    <lineage>
        <taxon>Bacteria</taxon>
        <taxon>Candidatus Amesiibacteriota</taxon>
    </lineage>
</organism>
<dbReference type="SUPFAM" id="SSF89447">
    <property type="entry name" value="AbrB/MazE/MraZ-like"/>
    <property type="match status" value="1"/>
</dbReference>
<proteinExistence type="predicted"/>
<dbReference type="EMBL" id="LCNM01000005">
    <property type="protein sequence ID" value="KKU56627.1"/>
    <property type="molecule type" value="Genomic_DNA"/>
</dbReference>
<evidence type="ECO:0008006" key="3">
    <source>
        <dbReference type="Google" id="ProtNLM"/>
    </source>
</evidence>
<sequence length="80" mass="9230">MNQIVDKGEIIKIQSRGVLTIPSKFRDENFGQDRFVRVSKLGGKLVLEPVTILSYPVRRYTNSEVDEFLKQDEEETESLV</sequence>
<evidence type="ECO:0000313" key="1">
    <source>
        <dbReference type="EMBL" id="KKU56627.1"/>
    </source>
</evidence>
<evidence type="ECO:0000313" key="2">
    <source>
        <dbReference type="Proteomes" id="UP000034607"/>
    </source>
</evidence>